<evidence type="ECO:0000256" key="9">
    <source>
        <dbReference type="ARBA" id="ARBA00022759"/>
    </source>
</evidence>
<keyword evidence="3" id="KW-0645">Protease</keyword>
<keyword evidence="9" id="KW-0255">Endonuclease</keyword>
<dbReference type="Ensembl" id="ENSCCRT00010121168.1">
    <property type="protein sequence ID" value="ENSCCRP00010108893.1"/>
    <property type="gene ID" value="ENSCCRG00010048067.1"/>
</dbReference>
<dbReference type="SUPFAM" id="SSF53098">
    <property type="entry name" value="Ribonuclease H-like"/>
    <property type="match status" value="1"/>
</dbReference>
<keyword evidence="14" id="KW-0239">DNA-directed DNA polymerase</keyword>
<evidence type="ECO:0000313" key="20">
    <source>
        <dbReference type="Ensembl" id="ENSCCRP00010108893.1"/>
    </source>
</evidence>
<dbReference type="GO" id="GO:0003887">
    <property type="term" value="F:DNA-directed DNA polymerase activity"/>
    <property type="evidence" value="ECO:0007669"/>
    <property type="project" value="UniProtKB-KW"/>
</dbReference>
<keyword evidence="12" id="KW-0229">DNA integration</keyword>
<keyword evidence="15" id="KW-0238">DNA-binding</keyword>
<dbReference type="GO" id="GO:0006310">
    <property type="term" value="P:DNA recombination"/>
    <property type="evidence" value="ECO:0007669"/>
    <property type="project" value="UniProtKB-KW"/>
</dbReference>
<sequence length="1174" mass="132072">MSVLQEEAVDLSNVPAEYLHLKEVFSKSRAASLPPHRPYDCAIELLSGKSPPKGKLYSLSVPEREAMEKYISDSLASKFIRPSSSPAGAGFFFVGKKDGSLRPCIDYRGLNDITVKNTYPLPLMSSAFERLQGSSIFTKLDLRNAYHLVRIREGDEWKTAFNTPRGHFEYLVMPFGLSNSPAVFQALVNDVLRDMIDQFIYVYLDDILIFSSSLQEHVQHVRRVLQRLLENGLFVKAEKCEFHAHWRLGSVVSWSEECHLSCLLSAGVNVSESVFQGEAVDLANVPAEYLHLKEVFSKSRADSLPPHRPYDCAIDLLPGTSPPKGKLYSLSVPEREAMEKYISDSLASKFIRPSSSPAGAGFFFVGKKDGSLRPCIDYRGLNDITVKNTYPLPLMSSAFERLQGSSIFTKLDLRNAYHLVRIREGDEWKTAFNTPRGHFEYLVMPFGLSNSPAVFQALVNDVLRDMIDQFIYVYLDDILIFSSSLQEHVQHVRRVLQRLLENGLFVKAEKCEFHAQSVPFLGYIVSTEGIRMDPEKIKAVVEWPSPDSRKALQRFLGFANFYRRFIRNFSQLAAPLTALTSTKTTFRWSDTAEAVFAKMKSCFVSAPILITPDPSRQFVVEVDASEVGVGAVLSQRSSSDDKVHPCAYFSYRLSPAERNYDIGNRELLAVKMALEEWRHWLEGSGVPFIVWTDHKNLEYISTAKRLNSRQARWALFFGRFDFTISYRPGSKNIKPDSLSRIFDRSERPSTPECIFPETLVVSTLTWEIESKVKTALEGVMPPPGCPPNRLFVPEGLRSNVIQWGHCSNVACHPGVNRTKFLVKQRFWWPLMARDIHSFVLACSVCATGKTSNRPPDGLLQPLPEPSRPWSHIALDFITALPPSQGNTVVLTVVDRFSKAAHFIPLPKLPSAKETAVAVVDHVFRLHGLPIDVVSDRGPQFVSKFWREFCRLLGATVSLSSGFHPQSNGQTERANQDLERVLRRLVSKNPSSWSQQLSMVEYAHNTLPISATGLSPFECSIGYQPPVFPSLESEVAVPSVHAFVQRCHCTWTRARETLLQVGARTKAKADRHRSRPPVYVVGQKVWLSTKNIPLRSVSNKLAPKFIGPFTVSKIISPVAVRLKLPPAYRRIHPAFHVSKIKPVFHSPINPPTPVPPPAVTRRWGDHLFGQSHSGL</sequence>
<keyword evidence="8" id="KW-0064">Aspartyl protease</keyword>
<dbReference type="AlphaFoldDB" id="A0A8C1REV0"/>
<keyword evidence="10" id="KW-0378">Hydrolase</keyword>
<evidence type="ECO:0000259" key="19">
    <source>
        <dbReference type="PROSITE" id="PS50994"/>
    </source>
</evidence>
<protein>
    <recommendedName>
        <fullName evidence="17">Gypsy retrotransposon integrase-like protein 1</fullName>
        <ecNumber evidence="2">3.1.26.4</ecNumber>
    </recommendedName>
</protein>
<dbReference type="GO" id="GO:0003677">
    <property type="term" value="F:DNA binding"/>
    <property type="evidence" value="ECO:0007669"/>
    <property type="project" value="UniProtKB-KW"/>
</dbReference>
<dbReference type="EC" id="3.1.26.4" evidence="2"/>
<evidence type="ECO:0000256" key="4">
    <source>
        <dbReference type="ARBA" id="ARBA00022679"/>
    </source>
</evidence>
<dbReference type="InterPro" id="IPR043128">
    <property type="entry name" value="Rev_trsase/Diguanyl_cyclase"/>
</dbReference>
<evidence type="ECO:0000256" key="1">
    <source>
        <dbReference type="ARBA" id="ARBA00010879"/>
    </source>
</evidence>
<evidence type="ECO:0000256" key="5">
    <source>
        <dbReference type="ARBA" id="ARBA00022695"/>
    </source>
</evidence>
<dbReference type="GO" id="GO:0003964">
    <property type="term" value="F:RNA-directed DNA polymerase activity"/>
    <property type="evidence" value="ECO:0007669"/>
    <property type="project" value="UniProtKB-KW"/>
</dbReference>
<evidence type="ECO:0000256" key="8">
    <source>
        <dbReference type="ARBA" id="ARBA00022750"/>
    </source>
</evidence>
<dbReference type="FunFam" id="3.10.20.370:FF:000003">
    <property type="entry name" value="Transposon Tf2-6 polyprotein"/>
    <property type="match status" value="1"/>
</dbReference>
<keyword evidence="21" id="KW-1185">Reference proteome</keyword>
<evidence type="ECO:0000259" key="18">
    <source>
        <dbReference type="PROSITE" id="PS50878"/>
    </source>
</evidence>
<keyword evidence="11" id="KW-0460">Magnesium</keyword>
<dbReference type="CDD" id="cd09274">
    <property type="entry name" value="RNase_HI_RT_Ty3"/>
    <property type="match status" value="1"/>
</dbReference>
<dbReference type="GO" id="GO:0046872">
    <property type="term" value="F:metal ion binding"/>
    <property type="evidence" value="ECO:0007669"/>
    <property type="project" value="UniProtKB-KW"/>
</dbReference>
<dbReference type="Gene3D" id="3.30.420.10">
    <property type="entry name" value="Ribonuclease H-like superfamily/Ribonuclease H"/>
    <property type="match status" value="1"/>
</dbReference>
<dbReference type="InterPro" id="IPR041373">
    <property type="entry name" value="RT_RNaseH"/>
</dbReference>
<dbReference type="FunFam" id="3.30.70.270:FF:000020">
    <property type="entry name" value="Transposon Tf2-6 polyprotein-like Protein"/>
    <property type="match status" value="1"/>
</dbReference>
<dbReference type="InterPro" id="IPR036397">
    <property type="entry name" value="RNaseH_sf"/>
</dbReference>
<evidence type="ECO:0000256" key="14">
    <source>
        <dbReference type="ARBA" id="ARBA00022932"/>
    </source>
</evidence>
<evidence type="ECO:0000256" key="13">
    <source>
        <dbReference type="ARBA" id="ARBA00022918"/>
    </source>
</evidence>
<accession>A0A8C1REV0</accession>
<evidence type="ECO:0000256" key="16">
    <source>
        <dbReference type="ARBA" id="ARBA00023172"/>
    </source>
</evidence>
<dbReference type="Gene3D" id="3.10.10.10">
    <property type="entry name" value="HIV Type 1 Reverse Transcriptase, subunit A, domain 1"/>
    <property type="match status" value="2"/>
</dbReference>
<keyword evidence="13" id="KW-0695">RNA-directed DNA polymerase</keyword>
<evidence type="ECO:0000256" key="3">
    <source>
        <dbReference type="ARBA" id="ARBA00022670"/>
    </source>
</evidence>
<dbReference type="GO" id="GO:0015074">
    <property type="term" value="P:DNA integration"/>
    <property type="evidence" value="ECO:0007669"/>
    <property type="project" value="UniProtKB-KW"/>
</dbReference>
<dbReference type="PROSITE" id="PS50878">
    <property type="entry name" value="RT_POL"/>
    <property type="match status" value="2"/>
</dbReference>
<dbReference type="InterPro" id="IPR041588">
    <property type="entry name" value="Integrase_H2C2"/>
</dbReference>
<evidence type="ECO:0000256" key="2">
    <source>
        <dbReference type="ARBA" id="ARBA00012180"/>
    </source>
</evidence>
<reference evidence="20" key="1">
    <citation type="submission" date="2025-08" db="UniProtKB">
        <authorList>
            <consortium name="Ensembl"/>
        </authorList>
    </citation>
    <scope>IDENTIFICATION</scope>
</reference>
<evidence type="ECO:0000256" key="11">
    <source>
        <dbReference type="ARBA" id="ARBA00022842"/>
    </source>
</evidence>
<dbReference type="PANTHER" id="PTHR37984:SF5">
    <property type="entry name" value="PROTEIN NYNRIN-LIKE"/>
    <property type="match status" value="1"/>
</dbReference>
<reference evidence="20" key="2">
    <citation type="submission" date="2025-09" db="UniProtKB">
        <authorList>
            <consortium name="Ensembl"/>
        </authorList>
    </citation>
    <scope>IDENTIFICATION</scope>
</reference>
<keyword evidence="6" id="KW-0540">Nuclease</keyword>
<dbReference type="FunFam" id="1.10.340.70:FF:000001">
    <property type="entry name" value="Retrovirus-related Pol polyprotein from transposon gypsy-like Protein"/>
    <property type="match status" value="1"/>
</dbReference>
<organism evidence="20 21">
    <name type="scientific">Cyprinus carpio</name>
    <name type="common">Common carp</name>
    <dbReference type="NCBI Taxonomy" id="7962"/>
    <lineage>
        <taxon>Eukaryota</taxon>
        <taxon>Metazoa</taxon>
        <taxon>Chordata</taxon>
        <taxon>Craniata</taxon>
        <taxon>Vertebrata</taxon>
        <taxon>Euteleostomi</taxon>
        <taxon>Actinopterygii</taxon>
        <taxon>Neopterygii</taxon>
        <taxon>Teleostei</taxon>
        <taxon>Ostariophysi</taxon>
        <taxon>Cypriniformes</taxon>
        <taxon>Cyprinidae</taxon>
        <taxon>Cyprininae</taxon>
        <taxon>Cyprinus</taxon>
    </lineage>
</organism>
<dbReference type="Pfam" id="PF17917">
    <property type="entry name" value="RT_RNaseH"/>
    <property type="match status" value="1"/>
</dbReference>
<dbReference type="SUPFAM" id="SSF56672">
    <property type="entry name" value="DNA/RNA polymerases"/>
    <property type="match status" value="2"/>
</dbReference>
<dbReference type="Proteomes" id="UP000694427">
    <property type="component" value="Unplaced"/>
</dbReference>
<dbReference type="InterPro" id="IPR056924">
    <property type="entry name" value="SH3_Tf2-1"/>
</dbReference>
<dbReference type="InterPro" id="IPR050951">
    <property type="entry name" value="Retrovirus_Pol_polyprotein"/>
</dbReference>
<keyword evidence="16" id="KW-0233">DNA recombination</keyword>
<dbReference type="Pfam" id="PF00665">
    <property type="entry name" value="rve"/>
    <property type="match status" value="1"/>
</dbReference>
<name>A0A8C1REV0_CYPCA</name>
<evidence type="ECO:0000256" key="10">
    <source>
        <dbReference type="ARBA" id="ARBA00022801"/>
    </source>
</evidence>
<dbReference type="Pfam" id="PF24626">
    <property type="entry name" value="SH3_Tf2-1"/>
    <property type="match status" value="1"/>
</dbReference>
<keyword evidence="7" id="KW-0479">Metal-binding</keyword>
<dbReference type="InterPro" id="IPR001584">
    <property type="entry name" value="Integrase_cat-core"/>
</dbReference>
<evidence type="ECO:0000256" key="15">
    <source>
        <dbReference type="ARBA" id="ARBA00023125"/>
    </source>
</evidence>
<dbReference type="Gene3D" id="3.30.70.270">
    <property type="match status" value="3"/>
</dbReference>
<dbReference type="FunFam" id="3.30.420.10:FF:000032">
    <property type="entry name" value="Retrovirus-related Pol polyprotein from transposon 297-like Protein"/>
    <property type="match status" value="1"/>
</dbReference>
<evidence type="ECO:0000256" key="7">
    <source>
        <dbReference type="ARBA" id="ARBA00022723"/>
    </source>
</evidence>
<feature type="domain" description="Reverse transcriptase" evidence="18">
    <location>
        <begin position="346"/>
        <end position="525"/>
    </location>
</feature>
<keyword evidence="5" id="KW-0548">Nucleotidyltransferase</keyword>
<dbReference type="GO" id="GO:0006508">
    <property type="term" value="P:proteolysis"/>
    <property type="evidence" value="ECO:0007669"/>
    <property type="project" value="UniProtKB-KW"/>
</dbReference>
<feature type="domain" description="Reverse transcriptase" evidence="18">
    <location>
        <begin position="75"/>
        <end position="280"/>
    </location>
</feature>
<comment type="similarity">
    <text evidence="1">Belongs to the beta type-B retroviral polymerase family. HERV class-II K(HML-2) pol subfamily.</text>
</comment>
<dbReference type="GO" id="GO:0004190">
    <property type="term" value="F:aspartic-type endopeptidase activity"/>
    <property type="evidence" value="ECO:0007669"/>
    <property type="project" value="UniProtKB-KW"/>
</dbReference>
<evidence type="ECO:0000256" key="17">
    <source>
        <dbReference type="ARBA" id="ARBA00039658"/>
    </source>
</evidence>
<dbReference type="InterPro" id="IPR043502">
    <property type="entry name" value="DNA/RNA_pol_sf"/>
</dbReference>
<dbReference type="Gene3D" id="1.10.340.70">
    <property type="match status" value="1"/>
</dbReference>
<evidence type="ECO:0000256" key="6">
    <source>
        <dbReference type="ARBA" id="ARBA00022722"/>
    </source>
</evidence>
<feature type="domain" description="Integrase catalytic" evidence="19">
    <location>
        <begin position="864"/>
        <end position="1023"/>
    </location>
</feature>
<dbReference type="PANTHER" id="PTHR37984">
    <property type="entry name" value="PROTEIN CBG26694"/>
    <property type="match status" value="1"/>
</dbReference>
<evidence type="ECO:0000313" key="21">
    <source>
        <dbReference type="Proteomes" id="UP000694427"/>
    </source>
</evidence>
<dbReference type="InterPro" id="IPR000477">
    <property type="entry name" value="RT_dom"/>
</dbReference>
<keyword evidence="4" id="KW-0808">Transferase</keyword>
<dbReference type="PROSITE" id="PS50994">
    <property type="entry name" value="INTEGRASE"/>
    <property type="match status" value="1"/>
</dbReference>
<dbReference type="InterPro" id="IPR012337">
    <property type="entry name" value="RNaseH-like_sf"/>
</dbReference>
<dbReference type="Pfam" id="PF17921">
    <property type="entry name" value="Integrase_H2C2"/>
    <property type="match status" value="1"/>
</dbReference>
<dbReference type="CDD" id="cd01647">
    <property type="entry name" value="RT_LTR"/>
    <property type="match status" value="2"/>
</dbReference>
<evidence type="ECO:0000256" key="12">
    <source>
        <dbReference type="ARBA" id="ARBA00022908"/>
    </source>
</evidence>
<dbReference type="Pfam" id="PF00078">
    <property type="entry name" value="RVT_1"/>
    <property type="match status" value="2"/>
</dbReference>
<dbReference type="GO" id="GO:0004523">
    <property type="term" value="F:RNA-DNA hybrid ribonuclease activity"/>
    <property type="evidence" value="ECO:0007669"/>
    <property type="project" value="UniProtKB-EC"/>
</dbReference>
<proteinExistence type="inferred from homology"/>